<protein>
    <recommendedName>
        <fullName evidence="4">MEMO1 family protein</fullName>
    </recommendedName>
</protein>
<dbReference type="RefSeq" id="WP_069295298.1">
    <property type="nucleotide sequence ID" value="NZ_MCRI01000004.1"/>
</dbReference>
<dbReference type="AlphaFoldDB" id="A0A1E3GUN5"/>
<sequence length="262" mass="28846">MISIRPSAVAGLYYPARSTELEDLLTKQFDNPSDHIHHRAKALIVPHGGFFYSGQVAAKAYQSLIEIADDIERVVLIGPSHRTDFKGVAMSEADYFATPMGSVAVDKKIYPQLSRIKGVETYESPHDSEHCLEVQLPFLQYSLNQFEIVPLLTGKASSALIADVLGTATKDAKSLIVISSDLSHYLDYETARKIDQYTSQAIISMDNHDIDKFHACGCDAIRGFLEFARNENMSGQIMALSNSGDVVGKKDSVVGYGAYLFE</sequence>
<name>A0A1E3GUN5_9GAMM</name>
<proteinExistence type="inferred from homology"/>
<dbReference type="EMBL" id="MCRI01000004">
    <property type="protein sequence ID" value="ODN67655.1"/>
    <property type="molecule type" value="Genomic_DNA"/>
</dbReference>
<dbReference type="Pfam" id="PF01875">
    <property type="entry name" value="Memo"/>
    <property type="match status" value="1"/>
</dbReference>
<gene>
    <name evidence="2" type="ORF">A9E74_00765</name>
</gene>
<dbReference type="Gene3D" id="3.40.830.10">
    <property type="entry name" value="LigB-like"/>
    <property type="match status" value="1"/>
</dbReference>
<reference evidence="2 3" key="1">
    <citation type="submission" date="2016-07" db="EMBL/GenBank/DDBJ databases">
        <title>Draft Genome Sequence of Methylophaga muralis Bur 1.</title>
        <authorList>
            <person name="Vasilenko O.V."/>
            <person name="Doronina N.V."/>
            <person name="Shmareva M.N."/>
            <person name="Tarlachkov S.V."/>
            <person name="Mustakhimov I."/>
            <person name="Trotsenko Y.A."/>
        </authorList>
    </citation>
    <scope>NUCLEOTIDE SEQUENCE [LARGE SCALE GENOMIC DNA]</scope>
    <source>
        <strain evidence="2 3">Bur 1</strain>
    </source>
</reference>
<keyword evidence="3" id="KW-1185">Reference proteome</keyword>
<dbReference type="PANTHER" id="PTHR11060:SF0">
    <property type="entry name" value="PROTEIN MEMO1"/>
    <property type="match status" value="1"/>
</dbReference>
<comment type="caution">
    <text evidence="2">The sequence shown here is derived from an EMBL/GenBank/DDBJ whole genome shotgun (WGS) entry which is preliminary data.</text>
</comment>
<accession>A0A1E3GUN5</accession>
<dbReference type="PANTHER" id="PTHR11060">
    <property type="entry name" value="PROTEIN MEMO1"/>
    <property type="match status" value="1"/>
</dbReference>
<comment type="similarity">
    <text evidence="1">Belongs to the MEMO1 family.</text>
</comment>
<dbReference type="InterPro" id="IPR002737">
    <property type="entry name" value="MEMO1_fam"/>
</dbReference>
<dbReference type="PATRIC" id="fig|291169.3.peg.766"/>
<organism evidence="2 3">
    <name type="scientific">Methylophaga muralis</name>
    <dbReference type="NCBI Taxonomy" id="291169"/>
    <lineage>
        <taxon>Bacteria</taxon>
        <taxon>Pseudomonadati</taxon>
        <taxon>Pseudomonadota</taxon>
        <taxon>Gammaproteobacteria</taxon>
        <taxon>Thiotrichales</taxon>
        <taxon>Piscirickettsiaceae</taxon>
        <taxon>Methylophaga</taxon>
    </lineage>
</organism>
<evidence type="ECO:0008006" key="4">
    <source>
        <dbReference type="Google" id="ProtNLM"/>
    </source>
</evidence>
<dbReference type="Proteomes" id="UP000094379">
    <property type="component" value="Unassembled WGS sequence"/>
</dbReference>
<evidence type="ECO:0000313" key="2">
    <source>
        <dbReference type="EMBL" id="ODN67655.1"/>
    </source>
</evidence>
<dbReference type="NCBIfam" id="TIGR04336">
    <property type="entry name" value="AmmeMemoSam_B"/>
    <property type="match status" value="1"/>
</dbReference>
<evidence type="ECO:0000313" key="3">
    <source>
        <dbReference type="Proteomes" id="UP000094379"/>
    </source>
</evidence>
<dbReference type="CDD" id="cd07361">
    <property type="entry name" value="MEMO_like"/>
    <property type="match status" value="1"/>
</dbReference>
<evidence type="ECO:0000256" key="1">
    <source>
        <dbReference type="ARBA" id="ARBA00006315"/>
    </source>
</evidence>